<feature type="domain" description="DUF7605" evidence="3">
    <location>
        <begin position="775"/>
        <end position="934"/>
    </location>
</feature>
<dbReference type="Pfam" id="PF24564">
    <property type="entry name" value="DUF7605"/>
    <property type="match status" value="1"/>
</dbReference>
<feature type="compositionally biased region" description="Basic and acidic residues" evidence="1">
    <location>
        <begin position="1"/>
        <end position="10"/>
    </location>
</feature>
<keyword evidence="5" id="KW-1185">Reference proteome</keyword>
<evidence type="ECO:0000256" key="1">
    <source>
        <dbReference type="SAM" id="MobiDB-lite"/>
    </source>
</evidence>
<dbReference type="Proteomes" id="UP001239445">
    <property type="component" value="Unassembled WGS sequence"/>
</dbReference>
<protein>
    <recommendedName>
        <fullName evidence="6">Nuclear GTPase SLIP-GC</fullName>
    </recommendedName>
</protein>
<feature type="compositionally biased region" description="Basic and acidic residues" evidence="1">
    <location>
        <begin position="39"/>
        <end position="50"/>
    </location>
</feature>
<accession>A0AAJ0B6K9</accession>
<organism evidence="4 5">
    <name type="scientific">Echria macrotheca</name>
    <dbReference type="NCBI Taxonomy" id="438768"/>
    <lineage>
        <taxon>Eukaryota</taxon>
        <taxon>Fungi</taxon>
        <taxon>Dikarya</taxon>
        <taxon>Ascomycota</taxon>
        <taxon>Pezizomycotina</taxon>
        <taxon>Sordariomycetes</taxon>
        <taxon>Sordariomycetidae</taxon>
        <taxon>Sordariales</taxon>
        <taxon>Schizotheciaceae</taxon>
        <taxon>Echria</taxon>
    </lineage>
</organism>
<evidence type="ECO:0008006" key="6">
    <source>
        <dbReference type="Google" id="ProtNLM"/>
    </source>
</evidence>
<feature type="domain" description="Dynamin N-terminal" evidence="2">
    <location>
        <begin position="124"/>
        <end position="354"/>
    </location>
</feature>
<feature type="compositionally biased region" description="Basic and acidic residues" evidence="1">
    <location>
        <begin position="494"/>
        <end position="505"/>
    </location>
</feature>
<evidence type="ECO:0000313" key="4">
    <source>
        <dbReference type="EMBL" id="KAK1752155.1"/>
    </source>
</evidence>
<dbReference type="InterPro" id="IPR027417">
    <property type="entry name" value="P-loop_NTPase"/>
</dbReference>
<dbReference type="SUPFAM" id="SSF52540">
    <property type="entry name" value="P-loop containing nucleoside triphosphate hydrolases"/>
    <property type="match status" value="1"/>
</dbReference>
<name>A0AAJ0B6K9_9PEZI</name>
<dbReference type="AlphaFoldDB" id="A0AAJ0B6K9"/>
<evidence type="ECO:0000259" key="2">
    <source>
        <dbReference type="Pfam" id="PF00350"/>
    </source>
</evidence>
<reference evidence="4" key="1">
    <citation type="submission" date="2023-06" db="EMBL/GenBank/DDBJ databases">
        <title>Genome-scale phylogeny and comparative genomics of the fungal order Sordariales.</title>
        <authorList>
            <consortium name="Lawrence Berkeley National Laboratory"/>
            <person name="Hensen N."/>
            <person name="Bonometti L."/>
            <person name="Westerberg I."/>
            <person name="Brannstrom I.O."/>
            <person name="Guillou S."/>
            <person name="Cros-Aarteil S."/>
            <person name="Calhoun S."/>
            <person name="Haridas S."/>
            <person name="Kuo A."/>
            <person name="Mondo S."/>
            <person name="Pangilinan J."/>
            <person name="Riley R."/>
            <person name="Labutti K."/>
            <person name="Andreopoulos B."/>
            <person name="Lipzen A."/>
            <person name="Chen C."/>
            <person name="Yanf M."/>
            <person name="Daum C."/>
            <person name="Ng V."/>
            <person name="Clum A."/>
            <person name="Steindorff A."/>
            <person name="Ohm R."/>
            <person name="Martin F."/>
            <person name="Silar P."/>
            <person name="Natvig D."/>
            <person name="Lalanne C."/>
            <person name="Gautier V."/>
            <person name="Ament-Velasquez S.L."/>
            <person name="Kruys A."/>
            <person name="Hutchinson M.I."/>
            <person name="Powell A.J."/>
            <person name="Barry K."/>
            <person name="Miller A.N."/>
            <person name="Grigoriev I.V."/>
            <person name="Debuchy R."/>
            <person name="Gladieux P."/>
            <person name="Thoren M.H."/>
            <person name="Johannesson H."/>
        </authorList>
    </citation>
    <scope>NUCLEOTIDE SEQUENCE</scope>
    <source>
        <strain evidence="4">PSN4</strain>
    </source>
</reference>
<dbReference type="Pfam" id="PF00350">
    <property type="entry name" value="Dynamin_N"/>
    <property type="match status" value="1"/>
</dbReference>
<evidence type="ECO:0000259" key="3">
    <source>
        <dbReference type="Pfam" id="PF24564"/>
    </source>
</evidence>
<feature type="region of interest" description="Disordered" evidence="1">
    <location>
        <begin position="1"/>
        <end position="56"/>
    </location>
</feature>
<gene>
    <name evidence="4" type="ORF">QBC47DRAFT_306133</name>
</gene>
<dbReference type="InterPro" id="IPR045063">
    <property type="entry name" value="Dynamin_N"/>
</dbReference>
<feature type="region of interest" description="Disordered" evidence="1">
    <location>
        <begin position="1024"/>
        <end position="1066"/>
    </location>
</feature>
<feature type="region of interest" description="Disordered" evidence="1">
    <location>
        <begin position="454"/>
        <end position="520"/>
    </location>
</feature>
<dbReference type="EMBL" id="MU839840">
    <property type="protein sequence ID" value="KAK1752155.1"/>
    <property type="molecule type" value="Genomic_DNA"/>
</dbReference>
<dbReference type="Gene3D" id="3.40.50.300">
    <property type="entry name" value="P-loop containing nucleotide triphosphate hydrolases"/>
    <property type="match status" value="1"/>
</dbReference>
<dbReference type="PANTHER" id="PTHR36681:SF3">
    <property type="entry name" value="NUCLEAR GTPASE, GERMINAL CENTER-ASSOCIATED, TANDEM DUPLICATE 3"/>
    <property type="match status" value="1"/>
</dbReference>
<proteinExistence type="predicted"/>
<sequence length="1066" mass="117865">MEELPVKAEPESLQDNPAVADVPPKPAIPAQSVSGLPGVKEEQGVDRARDQQIQARQPTDYLKDLLSATSPDILEKGVAAGLRVLDSLRGPLEAIQSVDGTQANHWLTSIQNLKGRAKTTRTIVGVVGNTGAGKSSVISAVLDEERLLPTNCMRACTASPTEISWNFSEDPSELYRAEVEFITADDWTKEVKGLLTDLLDGNGEVSRECTNTDSEAGVAYAKIKAVYPRKTKEMIASSDPDNLASEPAVARVLGTTRTLKARTADSLYRQLQQYVDSKEKNTDKTVEYWPLIKVVRIFTKAAALKTGACLVDLPGVQDSNAARAAVAENYMKACTGLWIVAPITRAVDDKTAKSLLGDSFRRQLKYDGTYSAVTFICSKTDDISITEAAESLDMEDEVGVNWNKIQENKRTIAGIKTDIRGLREERDKIDDRIEENDTTRDKWEKLSEKINDGETVYEPTEDSPSKKRKRQTKPAGNRKNRRSADSDEDFTDSESERSDSDKENGRPATPEGKVLTAEDVEQKMAELKAERKRLRESRREMEEKVAAARVQIRKLQDETDSLTHLVKSKCIKGRNEYSRKAIKKDFAMGIKELDQEAAAMEDESTFDPEVDLRDYDAVAESLPVFCVSSRAFQGLSGRLQKDDVNSSGFQSVDDTEIPQLQAHARKLTEGGRAANSRRFLNDLLQLINSLNMWASNDGTQIGLTAEEKRAEEAAIRSQLQVLEKNIDAAVRSCIDAITTEFKLHVHNVFNSSIHAAVAEAVGTATSWGLPRAQGGLFWATYKATCRREGVFAGAAGPKDFNAELFEPISKNLASGWERAFHHRLPAHLDKFAAELKRLIQSFHDSVIKRGEHLENFQGVARLQDQLRALINNVAGMPGLIRATVQEVQRDASRNMTPQIQESMRPAYETCNNERGPGSYARMKSAMIAHVSAERHTMFANATNGLSAELKELLLKVRRQIDDHVADLHSRVAHDYIAVLIGTDYHAGQGRVSRAERLLRDEMSILLELVGDYFKDIVPELGPVVEETEQKDVPMTGVDEPQQDGGDTEPGQGDAPPVGVVKPEPLD</sequence>
<evidence type="ECO:0000313" key="5">
    <source>
        <dbReference type="Proteomes" id="UP001239445"/>
    </source>
</evidence>
<feature type="compositionally biased region" description="Basic residues" evidence="1">
    <location>
        <begin position="466"/>
        <end position="481"/>
    </location>
</feature>
<dbReference type="InterPro" id="IPR056024">
    <property type="entry name" value="DUF7605"/>
</dbReference>
<dbReference type="PANTHER" id="PTHR36681">
    <property type="entry name" value="NUCLEAR GTPASE, GERMINAL CENTER-ASSOCIATED, TANDEM DUPLICATE 3"/>
    <property type="match status" value="1"/>
</dbReference>
<comment type="caution">
    <text evidence="4">The sequence shown here is derived from an EMBL/GenBank/DDBJ whole genome shotgun (WGS) entry which is preliminary data.</text>
</comment>